<dbReference type="InterPro" id="IPR029058">
    <property type="entry name" value="AB_hydrolase_fold"/>
</dbReference>
<sequence length="433" mass="46058">MPPPSTPRLRKPAASAPPVDGATAAKANPLRQLRASDLRGVARLAAQATTGISRVAEGVHQSVLGTLGLPGGDQPGRTRGLTGLVYQSIRGVTQLVEAGLQAGLARLEPFFAPAMSSDAVHWEREAVIAALNGVMGDRLQRDGNPLCTQMGWYQHGLPLDLRALAAPGAATGKLLVLVHGLCMNDLQWLRHGHDHGAHLAEALGYTPVYLRYNTGQHTSTNGAELSALLASLVASWPVPVTELSILAHSMGGLVARSACHHAAQAPAGSGGWLPRLRHLVFLGTPHHGAPLERAGHWVDVLLGSTAYSRPFARLAQLRSAGITDLRYGHVLDTDWQGRDRFRKSPDQRTPVPLPSAVACHAVAATLAARRSPVGERLVGDGLVPLHSALGIHDDPQRTLGFAKARQAVFYRLGHLDLLADAGVARQLQEWMQV</sequence>
<gene>
    <name evidence="3" type="ORF">ATF69_1071</name>
</gene>
<name>A0A561XSW3_ACIDE</name>
<proteinExistence type="predicted"/>
<dbReference type="GeneID" id="51110141"/>
<feature type="region of interest" description="Disordered" evidence="1">
    <location>
        <begin position="1"/>
        <end position="24"/>
    </location>
</feature>
<evidence type="ECO:0000256" key="1">
    <source>
        <dbReference type="SAM" id="MobiDB-lite"/>
    </source>
</evidence>
<dbReference type="SUPFAM" id="SSF53474">
    <property type="entry name" value="alpha/beta-Hydrolases"/>
    <property type="match status" value="1"/>
</dbReference>
<reference evidence="3 4" key="1">
    <citation type="journal article" date="2015" name="Stand. Genomic Sci.">
        <title>Genomic Encyclopedia of Bacterial and Archaeal Type Strains, Phase III: the genomes of soil and plant-associated and newly described type strains.</title>
        <authorList>
            <person name="Whitman W.B."/>
            <person name="Woyke T."/>
            <person name="Klenk H.P."/>
            <person name="Zhou Y."/>
            <person name="Lilburn T.G."/>
            <person name="Beck B.J."/>
            <person name="De Vos P."/>
            <person name="Vandamme P."/>
            <person name="Eisen J.A."/>
            <person name="Garrity G."/>
            <person name="Hugenholtz P."/>
            <person name="Kyrpides N.C."/>
        </authorList>
    </citation>
    <scope>NUCLEOTIDE SEQUENCE [LARGE SCALE GENOMIC DNA]</scope>
    <source>
        <strain evidence="3 4">DSM 64</strain>
    </source>
</reference>
<feature type="domain" description="GPI inositol-deacylase PGAP1-like alpha/beta" evidence="2">
    <location>
        <begin position="236"/>
        <end position="335"/>
    </location>
</feature>
<organism evidence="3 4">
    <name type="scientific">Acidovorax delafieldii</name>
    <name type="common">Pseudomonas delafieldii</name>
    <dbReference type="NCBI Taxonomy" id="47920"/>
    <lineage>
        <taxon>Bacteria</taxon>
        <taxon>Pseudomonadati</taxon>
        <taxon>Pseudomonadota</taxon>
        <taxon>Betaproteobacteria</taxon>
        <taxon>Burkholderiales</taxon>
        <taxon>Comamonadaceae</taxon>
        <taxon>Acidovorax</taxon>
    </lineage>
</organism>
<evidence type="ECO:0000313" key="3">
    <source>
        <dbReference type="EMBL" id="TWG39203.1"/>
    </source>
</evidence>
<dbReference type="GO" id="GO:0016788">
    <property type="term" value="F:hydrolase activity, acting on ester bonds"/>
    <property type="evidence" value="ECO:0007669"/>
    <property type="project" value="InterPro"/>
</dbReference>
<dbReference type="AlphaFoldDB" id="A0A561XSW3"/>
<evidence type="ECO:0000259" key="2">
    <source>
        <dbReference type="Pfam" id="PF07819"/>
    </source>
</evidence>
<dbReference type="Pfam" id="PF07819">
    <property type="entry name" value="PGAP1"/>
    <property type="match status" value="1"/>
</dbReference>
<evidence type="ECO:0000313" key="4">
    <source>
        <dbReference type="Proteomes" id="UP000321485"/>
    </source>
</evidence>
<dbReference type="Proteomes" id="UP000321485">
    <property type="component" value="Unassembled WGS sequence"/>
</dbReference>
<comment type="caution">
    <text evidence="3">The sequence shown here is derived from an EMBL/GenBank/DDBJ whole genome shotgun (WGS) entry which is preliminary data.</text>
</comment>
<dbReference type="InterPro" id="IPR012908">
    <property type="entry name" value="PGAP1-ab_dom-like"/>
</dbReference>
<dbReference type="RefSeq" id="WP_244303659.1">
    <property type="nucleotide sequence ID" value="NZ_VJWE01000011.1"/>
</dbReference>
<protein>
    <submittedName>
        <fullName evidence="3">PGAP1-like protein</fullName>
    </submittedName>
</protein>
<accession>A0A561XSW3</accession>
<dbReference type="EMBL" id="VJWE01000011">
    <property type="protein sequence ID" value="TWG39203.1"/>
    <property type="molecule type" value="Genomic_DNA"/>
</dbReference>
<dbReference type="Gene3D" id="3.40.50.1820">
    <property type="entry name" value="alpha/beta hydrolase"/>
    <property type="match status" value="1"/>
</dbReference>